<dbReference type="SUPFAM" id="SSF51735">
    <property type="entry name" value="NAD(P)-binding Rossmann-fold domains"/>
    <property type="match status" value="1"/>
</dbReference>
<dbReference type="SMART" id="SM00829">
    <property type="entry name" value="PKS_ER"/>
    <property type="match status" value="1"/>
</dbReference>
<dbReference type="Gene3D" id="3.90.180.10">
    <property type="entry name" value="Medium-chain alcohol dehydrogenases, catalytic domain"/>
    <property type="match status" value="1"/>
</dbReference>
<dbReference type="EMBL" id="JADKIO010000006">
    <property type="protein sequence ID" value="MBK9796460.1"/>
    <property type="molecule type" value="Genomic_DNA"/>
</dbReference>
<organism evidence="3 4">
    <name type="scientific">Candidatus Geothrix skivensis</name>
    <dbReference type="NCBI Taxonomy" id="2954439"/>
    <lineage>
        <taxon>Bacteria</taxon>
        <taxon>Pseudomonadati</taxon>
        <taxon>Acidobacteriota</taxon>
        <taxon>Holophagae</taxon>
        <taxon>Holophagales</taxon>
        <taxon>Holophagaceae</taxon>
        <taxon>Geothrix</taxon>
    </lineage>
</organism>
<dbReference type="InterPro" id="IPR013154">
    <property type="entry name" value="ADH-like_N"/>
</dbReference>
<dbReference type="Pfam" id="PF13602">
    <property type="entry name" value="ADH_zinc_N_2"/>
    <property type="match status" value="1"/>
</dbReference>
<dbReference type="InterPro" id="IPR036291">
    <property type="entry name" value="NAD(P)-bd_dom_sf"/>
</dbReference>
<sequence length="335" mass="35823">MRAAVTTRYGSPDVVEIRQAPKPGPAAGEVLIRVHGTTVGRTDCGMRQPSPSFVRLFAGLLRPRRTILGMDFAGEVEAVGAGVTTFKPGNRVFGLSPVVFGAHAEYLCLPEDAAMAVMPAGVGFSEAVVCEGAWYADTNLEAFHLKPGQSILIYGASGAIGTAAVQLAKAYGIKVTAVVATRHLELVRGLGADHTVDYSAQDFTKIDETFDGVFDAVGKTTFFHCRRLLKPEGVFASTDLGPWCQNPLLAIWSAITGSHRVIFPLPQSSKAKAIVEFLKARMEAGEFRAVIDREYPLEAIADAYRYVETEQKTGIVVINVRPASAAGRDLTGPLA</sequence>
<dbReference type="PANTHER" id="PTHR44154:SF1">
    <property type="entry name" value="QUINONE OXIDOREDUCTASE"/>
    <property type="match status" value="1"/>
</dbReference>
<dbReference type="Proteomes" id="UP000886657">
    <property type="component" value="Unassembled WGS sequence"/>
</dbReference>
<dbReference type="SUPFAM" id="SSF50129">
    <property type="entry name" value="GroES-like"/>
    <property type="match status" value="1"/>
</dbReference>
<evidence type="ECO:0000259" key="2">
    <source>
        <dbReference type="SMART" id="SM00829"/>
    </source>
</evidence>
<dbReference type="Pfam" id="PF08240">
    <property type="entry name" value="ADH_N"/>
    <property type="match status" value="1"/>
</dbReference>
<evidence type="ECO:0000313" key="3">
    <source>
        <dbReference type="EMBL" id="MBK9796460.1"/>
    </source>
</evidence>
<dbReference type="Gene3D" id="3.40.50.720">
    <property type="entry name" value="NAD(P)-binding Rossmann-like Domain"/>
    <property type="match status" value="1"/>
</dbReference>
<accession>A0A9D7XLF5</accession>
<name>A0A9D7XLF5_9BACT</name>
<proteinExistence type="predicted"/>
<keyword evidence="1" id="KW-0521">NADP</keyword>
<reference evidence="3" key="1">
    <citation type="submission" date="2020-10" db="EMBL/GenBank/DDBJ databases">
        <title>Connecting structure to function with the recovery of over 1000 high-quality activated sludge metagenome-assembled genomes encoding full-length rRNA genes using long-read sequencing.</title>
        <authorList>
            <person name="Singleton C.M."/>
            <person name="Petriglieri F."/>
            <person name="Kristensen J.M."/>
            <person name="Kirkegaard R.H."/>
            <person name="Michaelsen T.Y."/>
            <person name="Andersen M.H."/>
            <person name="Karst S.M."/>
            <person name="Dueholm M.S."/>
            <person name="Nielsen P.H."/>
            <person name="Albertsen M."/>
        </authorList>
    </citation>
    <scope>NUCLEOTIDE SEQUENCE</scope>
    <source>
        <strain evidence="3">Skiv_18-Q3-R9-52_MAXAC.067</strain>
    </source>
</reference>
<feature type="domain" description="Enoyl reductase (ER)" evidence="2">
    <location>
        <begin position="10"/>
        <end position="318"/>
    </location>
</feature>
<dbReference type="CDD" id="cd08267">
    <property type="entry name" value="MDR1"/>
    <property type="match status" value="1"/>
</dbReference>
<dbReference type="PANTHER" id="PTHR44154">
    <property type="entry name" value="QUINONE OXIDOREDUCTASE"/>
    <property type="match status" value="1"/>
</dbReference>
<dbReference type="InterPro" id="IPR011032">
    <property type="entry name" value="GroES-like_sf"/>
</dbReference>
<evidence type="ECO:0000256" key="1">
    <source>
        <dbReference type="ARBA" id="ARBA00022857"/>
    </source>
</evidence>
<dbReference type="InterPro" id="IPR020843">
    <property type="entry name" value="ER"/>
</dbReference>
<comment type="caution">
    <text evidence="3">The sequence shown here is derived from an EMBL/GenBank/DDBJ whole genome shotgun (WGS) entry which is preliminary data.</text>
</comment>
<evidence type="ECO:0000313" key="4">
    <source>
        <dbReference type="Proteomes" id="UP000886657"/>
    </source>
</evidence>
<protein>
    <submittedName>
        <fullName evidence="3">NAD(P)-dependent alcohol dehydrogenase</fullName>
    </submittedName>
</protein>
<dbReference type="GO" id="GO:0016491">
    <property type="term" value="F:oxidoreductase activity"/>
    <property type="evidence" value="ECO:0007669"/>
    <property type="project" value="InterPro"/>
</dbReference>
<dbReference type="AlphaFoldDB" id="A0A9D7XLF5"/>
<gene>
    <name evidence="3" type="ORF">IPP58_08160</name>
</gene>
<dbReference type="InterPro" id="IPR051603">
    <property type="entry name" value="Zinc-ADH_QOR/CCCR"/>
</dbReference>